<sequence>MKAAGNSSMKRGRVCVTGGTGFLGSWMVKTLLQRGYHVNTTARLHPEGKRDITYLTSLPGASDRLRIFSADLDRPEAFAAAIDGCAGVFHVATPLDFEEKEPEEVKIRRVTSGTRAILQACVDAGTVRRVVYTSTIGTAVFNGGVFSGDGGPVDEGSWSDLEFLRAVKPFGAAYMATKTVTEKLALEFGEKNGLDVVTVLPSWIHGPFICPRCPDSVQISMALILGDEKYYERLVNTWLVHVDDVVRAHIHLFEYPNAKGRYICSATNTNIHQLHQFLAVTYPQLKLPTAESLKHFKPFAFRAISSNKLLETGFEYEKGLKEMYDGAITSCKEIGLL</sequence>
<evidence type="ECO:0000313" key="16">
    <source>
        <dbReference type="Proteomes" id="UP000325081"/>
    </source>
</evidence>
<comment type="similarity">
    <text evidence="5">Belongs to the NAD(P)-dependent epimerase/dehydratase family. Dihydroflavonol-4-reductase subfamily.</text>
</comment>
<proteinExistence type="inferred from homology"/>
<dbReference type="EMBL" id="BKCP01007515">
    <property type="protein sequence ID" value="GER46443.1"/>
    <property type="molecule type" value="Genomic_DNA"/>
</dbReference>
<dbReference type="SUPFAM" id="SSF51735">
    <property type="entry name" value="NAD(P)-binding Rossmann-fold domains"/>
    <property type="match status" value="1"/>
</dbReference>
<keyword evidence="16" id="KW-1185">Reference proteome</keyword>
<evidence type="ECO:0000256" key="3">
    <source>
        <dbReference type="ARBA" id="ARBA00023002"/>
    </source>
</evidence>
<evidence type="ECO:0000256" key="8">
    <source>
        <dbReference type="ARBA" id="ARBA00039057"/>
    </source>
</evidence>
<evidence type="ECO:0000256" key="6">
    <source>
        <dbReference type="ARBA" id="ARBA00037100"/>
    </source>
</evidence>
<evidence type="ECO:0000256" key="13">
    <source>
        <dbReference type="ARBA" id="ARBA00049132"/>
    </source>
</evidence>
<comment type="catalytic activity">
    <reaction evidence="12">
        <text>(2S)-flavan-4-ol + NADP(+) = (2S)-flavanone + NADPH + H(+)</text>
        <dbReference type="Rhea" id="RHEA:11228"/>
        <dbReference type="ChEBI" id="CHEBI:15378"/>
        <dbReference type="ChEBI" id="CHEBI:15605"/>
        <dbReference type="ChEBI" id="CHEBI:15606"/>
        <dbReference type="ChEBI" id="CHEBI:57783"/>
        <dbReference type="ChEBI" id="CHEBI:58349"/>
        <dbReference type="EC" id="1.1.1.234"/>
    </reaction>
</comment>
<keyword evidence="3" id="KW-0560">Oxidoreductase</keyword>
<evidence type="ECO:0000256" key="1">
    <source>
        <dbReference type="ARBA" id="ARBA00004935"/>
    </source>
</evidence>
<comment type="caution">
    <text evidence="15">The sequence shown here is derived from an EMBL/GenBank/DDBJ whole genome shotgun (WGS) entry which is preliminary data.</text>
</comment>
<dbReference type="FunFam" id="3.40.50.720:FF:000085">
    <property type="entry name" value="Dihydroflavonol reductase"/>
    <property type="match status" value="1"/>
</dbReference>
<comment type="function">
    <text evidence="6">Bifunctional enzyme involved in flavonoid metabolism.</text>
</comment>
<comment type="catalytic activity">
    <reaction evidence="13">
        <text>a (2R,3S,4S)-leucoanthocyanidin + NADP(+) = a (2R,3R)-dihydroflavonol + NADPH + H(+)</text>
        <dbReference type="Rhea" id="RHEA:54444"/>
        <dbReference type="ChEBI" id="CHEBI:15378"/>
        <dbReference type="ChEBI" id="CHEBI:57783"/>
        <dbReference type="ChEBI" id="CHEBI:58349"/>
        <dbReference type="ChEBI" id="CHEBI:138176"/>
        <dbReference type="ChEBI" id="CHEBI:138188"/>
        <dbReference type="EC" id="1.1.1.219"/>
    </reaction>
</comment>
<evidence type="ECO:0000256" key="10">
    <source>
        <dbReference type="ARBA" id="ARBA00042087"/>
    </source>
</evidence>
<dbReference type="GO" id="GO:0009813">
    <property type="term" value="P:flavonoid biosynthetic process"/>
    <property type="evidence" value="ECO:0007669"/>
    <property type="project" value="UniProtKB-KW"/>
</dbReference>
<dbReference type="Proteomes" id="UP000325081">
    <property type="component" value="Unassembled WGS sequence"/>
</dbReference>
<dbReference type="EC" id="1.1.1.234" evidence="7"/>
<feature type="domain" description="NAD-dependent epimerase/dehydratase" evidence="14">
    <location>
        <begin position="14"/>
        <end position="259"/>
    </location>
</feature>
<dbReference type="InterPro" id="IPR001509">
    <property type="entry name" value="Epimerase_deHydtase"/>
</dbReference>
<evidence type="ECO:0000256" key="12">
    <source>
        <dbReference type="ARBA" id="ARBA00048870"/>
    </source>
</evidence>
<evidence type="ECO:0000256" key="2">
    <source>
        <dbReference type="ARBA" id="ARBA00022857"/>
    </source>
</evidence>
<dbReference type="PANTHER" id="PTHR10366">
    <property type="entry name" value="NAD DEPENDENT EPIMERASE/DEHYDRATASE"/>
    <property type="match status" value="1"/>
</dbReference>
<dbReference type="InterPro" id="IPR036291">
    <property type="entry name" value="NAD(P)-bd_dom_sf"/>
</dbReference>
<dbReference type="CDD" id="cd08958">
    <property type="entry name" value="FR_SDR_e"/>
    <property type="match status" value="1"/>
</dbReference>
<protein>
    <recommendedName>
        <fullName evidence="9">Dihydroflavonol 4-reductase</fullName>
        <ecNumber evidence="8">1.1.1.219</ecNumber>
        <ecNumber evidence="7">1.1.1.234</ecNumber>
    </recommendedName>
    <alternativeName>
        <fullName evidence="11">Dihydrokaempferol 4-reductase</fullName>
    </alternativeName>
    <alternativeName>
        <fullName evidence="10">Flavanone 4-reductase</fullName>
    </alternativeName>
</protein>
<accession>A0A5A7QM32</accession>
<evidence type="ECO:0000256" key="7">
    <source>
        <dbReference type="ARBA" id="ARBA00039055"/>
    </source>
</evidence>
<dbReference type="EC" id="1.1.1.219" evidence="8"/>
<dbReference type="GO" id="GO:0047890">
    <property type="term" value="F:flavanone 4-reductase activity"/>
    <property type="evidence" value="ECO:0007669"/>
    <property type="project" value="UniProtKB-EC"/>
</dbReference>
<evidence type="ECO:0000256" key="5">
    <source>
        <dbReference type="ARBA" id="ARBA00023445"/>
    </source>
</evidence>
<dbReference type="AlphaFoldDB" id="A0A5A7QM32"/>
<dbReference type="OrthoDB" id="2735536at2759"/>
<evidence type="ECO:0000256" key="11">
    <source>
        <dbReference type="ARBA" id="ARBA00042831"/>
    </source>
</evidence>
<comment type="pathway">
    <text evidence="1">Pigment biosynthesis; anthocyanin biosynthesis.</text>
</comment>
<evidence type="ECO:0000256" key="9">
    <source>
        <dbReference type="ARBA" id="ARBA00039963"/>
    </source>
</evidence>
<dbReference type="InterPro" id="IPR050425">
    <property type="entry name" value="NAD(P)_dehydrat-like"/>
</dbReference>
<name>A0A5A7QM32_STRAF</name>
<dbReference type="Gene3D" id="3.40.50.720">
    <property type="entry name" value="NAD(P)-binding Rossmann-like Domain"/>
    <property type="match status" value="1"/>
</dbReference>
<evidence type="ECO:0000256" key="4">
    <source>
        <dbReference type="ARBA" id="ARBA00023241"/>
    </source>
</evidence>
<keyword evidence="2" id="KW-0521">NADP</keyword>
<dbReference type="PANTHER" id="PTHR10366:SF563">
    <property type="entry name" value="CINNAMOYL-COA REDUCTASE 16"/>
    <property type="match status" value="1"/>
</dbReference>
<keyword evidence="4" id="KW-0284">Flavonoid biosynthesis</keyword>
<reference evidence="16" key="1">
    <citation type="journal article" date="2019" name="Curr. Biol.">
        <title>Genome Sequence of Striga asiatica Provides Insight into the Evolution of Plant Parasitism.</title>
        <authorList>
            <person name="Yoshida S."/>
            <person name="Kim S."/>
            <person name="Wafula E.K."/>
            <person name="Tanskanen J."/>
            <person name="Kim Y.M."/>
            <person name="Honaas L."/>
            <person name="Yang Z."/>
            <person name="Spallek T."/>
            <person name="Conn C.E."/>
            <person name="Ichihashi Y."/>
            <person name="Cheong K."/>
            <person name="Cui S."/>
            <person name="Der J.P."/>
            <person name="Gundlach H."/>
            <person name="Jiao Y."/>
            <person name="Hori C."/>
            <person name="Ishida J.K."/>
            <person name="Kasahara H."/>
            <person name="Kiba T."/>
            <person name="Kim M.S."/>
            <person name="Koo N."/>
            <person name="Laohavisit A."/>
            <person name="Lee Y.H."/>
            <person name="Lumba S."/>
            <person name="McCourt P."/>
            <person name="Mortimer J.C."/>
            <person name="Mutuku J.M."/>
            <person name="Nomura T."/>
            <person name="Sasaki-Sekimoto Y."/>
            <person name="Seto Y."/>
            <person name="Wang Y."/>
            <person name="Wakatake T."/>
            <person name="Sakakibara H."/>
            <person name="Demura T."/>
            <person name="Yamaguchi S."/>
            <person name="Yoneyama K."/>
            <person name="Manabe R.I."/>
            <person name="Nelson D.C."/>
            <person name="Schulman A.H."/>
            <person name="Timko M.P."/>
            <person name="dePamphilis C.W."/>
            <person name="Choi D."/>
            <person name="Shirasu K."/>
        </authorList>
    </citation>
    <scope>NUCLEOTIDE SEQUENCE [LARGE SCALE GENOMIC DNA]</scope>
    <source>
        <strain evidence="16">cv. UVA1</strain>
    </source>
</reference>
<dbReference type="Pfam" id="PF01370">
    <property type="entry name" value="Epimerase"/>
    <property type="match status" value="1"/>
</dbReference>
<dbReference type="GO" id="GO:0045552">
    <property type="term" value="F:dihydroflavanol 4-reductase activity"/>
    <property type="evidence" value="ECO:0007669"/>
    <property type="project" value="UniProtKB-EC"/>
</dbReference>
<evidence type="ECO:0000313" key="15">
    <source>
        <dbReference type="EMBL" id="GER46443.1"/>
    </source>
</evidence>
<evidence type="ECO:0000259" key="14">
    <source>
        <dbReference type="Pfam" id="PF01370"/>
    </source>
</evidence>
<organism evidence="15 16">
    <name type="scientific">Striga asiatica</name>
    <name type="common">Asiatic witchweed</name>
    <name type="synonym">Buchnera asiatica</name>
    <dbReference type="NCBI Taxonomy" id="4170"/>
    <lineage>
        <taxon>Eukaryota</taxon>
        <taxon>Viridiplantae</taxon>
        <taxon>Streptophyta</taxon>
        <taxon>Embryophyta</taxon>
        <taxon>Tracheophyta</taxon>
        <taxon>Spermatophyta</taxon>
        <taxon>Magnoliopsida</taxon>
        <taxon>eudicotyledons</taxon>
        <taxon>Gunneridae</taxon>
        <taxon>Pentapetalae</taxon>
        <taxon>asterids</taxon>
        <taxon>lamiids</taxon>
        <taxon>Lamiales</taxon>
        <taxon>Orobanchaceae</taxon>
        <taxon>Buchnereae</taxon>
        <taxon>Striga</taxon>
    </lineage>
</organism>
<gene>
    <name evidence="15" type="ORF">STAS_23471</name>
</gene>